<keyword evidence="3" id="KW-1185">Reference proteome</keyword>
<proteinExistence type="predicted"/>
<evidence type="ECO:0000313" key="3">
    <source>
        <dbReference type="Proteomes" id="UP001174908"/>
    </source>
</evidence>
<reference evidence="2" key="1">
    <citation type="submission" date="2023-06" db="EMBL/GenBank/DDBJ databases">
        <authorList>
            <person name="Jiang Y."/>
            <person name="Liu Q."/>
        </authorList>
    </citation>
    <scope>NUCLEOTIDE SEQUENCE</scope>
    <source>
        <strain evidence="2">CGMCC 1.12089</strain>
    </source>
</reference>
<feature type="transmembrane region" description="Helical" evidence="1">
    <location>
        <begin position="21"/>
        <end position="43"/>
    </location>
</feature>
<protein>
    <submittedName>
        <fullName evidence="2">Uncharacterized protein</fullName>
    </submittedName>
</protein>
<keyword evidence="1" id="KW-1133">Transmembrane helix</keyword>
<keyword evidence="1" id="KW-0812">Transmembrane</keyword>
<keyword evidence="1" id="KW-0472">Membrane</keyword>
<organism evidence="2 3">
    <name type="scientific">Variovorax dokdonensis</name>
    <dbReference type="NCBI Taxonomy" id="344883"/>
    <lineage>
        <taxon>Bacteria</taxon>
        <taxon>Pseudomonadati</taxon>
        <taxon>Pseudomonadota</taxon>
        <taxon>Betaproteobacteria</taxon>
        <taxon>Burkholderiales</taxon>
        <taxon>Comamonadaceae</taxon>
        <taxon>Variovorax</taxon>
    </lineage>
</organism>
<dbReference type="EMBL" id="JASZYV010000002">
    <property type="protein sequence ID" value="MDM0045120.1"/>
    <property type="molecule type" value="Genomic_DNA"/>
</dbReference>
<dbReference type="RefSeq" id="WP_286660219.1">
    <property type="nucleotide sequence ID" value="NZ_JASZYV010000002.1"/>
</dbReference>
<accession>A0ABT7NAZ7</accession>
<evidence type="ECO:0000256" key="1">
    <source>
        <dbReference type="SAM" id="Phobius"/>
    </source>
</evidence>
<evidence type="ECO:0000313" key="2">
    <source>
        <dbReference type="EMBL" id="MDM0045120.1"/>
    </source>
</evidence>
<gene>
    <name evidence="2" type="ORF">QTH91_11555</name>
</gene>
<dbReference type="Proteomes" id="UP001174908">
    <property type="component" value="Unassembled WGS sequence"/>
</dbReference>
<sequence>MTEHPHRKTLATGQPTASRPVRWMTVLLAVLVAGGAALALLWADQADAQSGTLLPDAAGILAAGPVTDSLRCEMVRIWPLPADCQFVFGPAPTR</sequence>
<comment type="caution">
    <text evidence="2">The sequence shown here is derived from an EMBL/GenBank/DDBJ whole genome shotgun (WGS) entry which is preliminary data.</text>
</comment>
<name>A0ABT7NAZ7_9BURK</name>